<dbReference type="Pfam" id="PF03564">
    <property type="entry name" value="DUF1759"/>
    <property type="match status" value="1"/>
</dbReference>
<keyword evidence="2" id="KW-1185">Reference proteome</keyword>
<comment type="caution">
    <text evidence="1">The sequence shown here is derived from an EMBL/GenBank/DDBJ whole genome shotgun (WGS) entry which is preliminary data.</text>
</comment>
<evidence type="ECO:0000313" key="1">
    <source>
        <dbReference type="EMBL" id="KAJ8960356.1"/>
    </source>
</evidence>
<dbReference type="InterPro" id="IPR005312">
    <property type="entry name" value="DUF1759"/>
</dbReference>
<accession>A0AAV8Z9M7</accession>
<dbReference type="PANTHER" id="PTHR22954:SF3">
    <property type="entry name" value="PROTEIN CBG08539"/>
    <property type="match status" value="1"/>
</dbReference>
<evidence type="ECO:0000313" key="2">
    <source>
        <dbReference type="Proteomes" id="UP001162156"/>
    </source>
</evidence>
<dbReference type="Proteomes" id="UP001162156">
    <property type="component" value="Unassembled WGS sequence"/>
</dbReference>
<organism evidence="1 2">
    <name type="scientific">Rhamnusium bicolor</name>
    <dbReference type="NCBI Taxonomy" id="1586634"/>
    <lineage>
        <taxon>Eukaryota</taxon>
        <taxon>Metazoa</taxon>
        <taxon>Ecdysozoa</taxon>
        <taxon>Arthropoda</taxon>
        <taxon>Hexapoda</taxon>
        <taxon>Insecta</taxon>
        <taxon>Pterygota</taxon>
        <taxon>Neoptera</taxon>
        <taxon>Endopterygota</taxon>
        <taxon>Coleoptera</taxon>
        <taxon>Polyphaga</taxon>
        <taxon>Cucujiformia</taxon>
        <taxon>Chrysomeloidea</taxon>
        <taxon>Cerambycidae</taxon>
        <taxon>Lepturinae</taxon>
        <taxon>Rhagiini</taxon>
        <taxon>Rhamnusium</taxon>
    </lineage>
</organism>
<dbReference type="PANTHER" id="PTHR22954">
    <property type="entry name" value="RETROVIRAL PROTEASE-RELATED"/>
    <property type="match status" value="1"/>
</dbReference>
<name>A0AAV8Z9M7_9CUCU</name>
<dbReference type="EMBL" id="JANEYF010001648">
    <property type="protein sequence ID" value="KAJ8960356.1"/>
    <property type="molecule type" value="Genomic_DNA"/>
</dbReference>
<proteinExistence type="predicted"/>
<sequence length="277" mass="32268">MAESVELKKLHKRRCYLKGQLTRFLNYLSTCYDEANILLQLQARLNAIKTTFSEFNSVQVEIEYVDEISDSEMHLREREEFEAKYFEAVSLARKYLQSVENTSQPSSSRPGTLTHINRSSNVNTFNIKLPQINLPEFTGSYEKWTEFHDTFKALINDNPALTKIQKYYYLQASLKNGAAQIISSLAVSEENYDIAWRLLTERFQNTKAIIVSAHIRGIVELPNINKDSYIALRSFLDTFLKHYRALDRLDKNVKYWDTLLIFLLAAKLDMGRLHKAY</sequence>
<dbReference type="AlphaFoldDB" id="A0AAV8Z9M7"/>
<gene>
    <name evidence="1" type="ORF">NQ314_006093</name>
</gene>
<protein>
    <submittedName>
        <fullName evidence="1">Uncharacterized protein</fullName>
    </submittedName>
</protein>
<reference evidence="1" key="1">
    <citation type="journal article" date="2023" name="Insect Mol. Biol.">
        <title>Genome sequencing provides insights into the evolution of gene families encoding plant cell wall-degrading enzymes in longhorned beetles.</title>
        <authorList>
            <person name="Shin N.R."/>
            <person name="Okamura Y."/>
            <person name="Kirsch R."/>
            <person name="Pauchet Y."/>
        </authorList>
    </citation>
    <scope>NUCLEOTIDE SEQUENCE</scope>
    <source>
        <strain evidence="1">RBIC_L_NR</strain>
    </source>
</reference>